<dbReference type="EMBL" id="LSMT01002979">
    <property type="protein sequence ID" value="PFX11274.1"/>
    <property type="molecule type" value="Genomic_DNA"/>
</dbReference>
<evidence type="ECO:0000256" key="1">
    <source>
        <dbReference type="ARBA" id="ARBA00022723"/>
    </source>
</evidence>
<evidence type="ECO:0000256" key="3">
    <source>
        <dbReference type="ARBA" id="ARBA00023002"/>
    </source>
</evidence>
<accession>A0A2B4QYE7</accession>
<dbReference type="PANTHER" id="PTHR11771">
    <property type="entry name" value="LIPOXYGENASE"/>
    <property type="match status" value="1"/>
</dbReference>
<dbReference type="SUPFAM" id="SSF48484">
    <property type="entry name" value="Lipoxigenase"/>
    <property type="match status" value="2"/>
</dbReference>
<feature type="non-terminal residue" evidence="5">
    <location>
        <position position="296"/>
    </location>
</feature>
<proteinExistence type="predicted"/>
<dbReference type="Gene3D" id="1.20.245.10">
    <property type="entry name" value="Lipoxygenase-1, Domain 5"/>
    <property type="match status" value="2"/>
</dbReference>
<comment type="caution">
    <text evidence="5">The sequence shown here is derived from an EMBL/GenBank/DDBJ whole genome shotgun (WGS) entry which is preliminary data.</text>
</comment>
<dbReference type="Gene3D" id="3.10.450.60">
    <property type="match status" value="1"/>
</dbReference>
<dbReference type="PROSITE" id="PS00081">
    <property type="entry name" value="LIPOXYGENASE_2"/>
    <property type="match status" value="1"/>
</dbReference>
<keyword evidence="3" id="KW-0560">Oxidoreductase</keyword>
<dbReference type="InterPro" id="IPR013819">
    <property type="entry name" value="LipOase_C"/>
</dbReference>
<dbReference type="GO" id="GO:0046872">
    <property type="term" value="F:metal ion binding"/>
    <property type="evidence" value="ECO:0007669"/>
    <property type="project" value="UniProtKB-KW"/>
</dbReference>
<dbReference type="Proteomes" id="UP000225706">
    <property type="component" value="Unassembled WGS sequence"/>
</dbReference>
<dbReference type="GO" id="GO:0016702">
    <property type="term" value="F:oxidoreductase activity, acting on single donors with incorporation of molecular oxygen, incorporation of two atoms of oxygen"/>
    <property type="evidence" value="ECO:0007669"/>
    <property type="project" value="InterPro"/>
</dbReference>
<evidence type="ECO:0000313" key="6">
    <source>
        <dbReference type="Proteomes" id="UP000225706"/>
    </source>
</evidence>
<dbReference type="PROSITE" id="PS51393">
    <property type="entry name" value="LIPOXYGENASE_3"/>
    <property type="match status" value="2"/>
</dbReference>
<organism evidence="5 6">
    <name type="scientific">Stylophora pistillata</name>
    <name type="common">Smooth cauliflower coral</name>
    <dbReference type="NCBI Taxonomy" id="50429"/>
    <lineage>
        <taxon>Eukaryota</taxon>
        <taxon>Metazoa</taxon>
        <taxon>Cnidaria</taxon>
        <taxon>Anthozoa</taxon>
        <taxon>Hexacorallia</taxon>
        <taxon>Scleractinia</taxon>
        <taxon>Astrocoeniina</taxon>
        <taxon>Pocilloporidae</taxon>
        <taxon>Stylophora</taxon>
    </lineage>
</organism>
<sequence length="296" mass="33855">MITHLLRTHLFMEPVALASRRQLPALHPLWKLLSPHVRGVLAINTLGRERLIPAGGVADNTLSLGGGGHIALMKKYYKTLSWSSYDLPKVLKERGVLDANKLPGFYYRDDALRLWQAISDFAKDILSIYYHSDDDIQKASCQNVSHLGEVPLASKRWQDDRFYGAQFLNGCNPDTIKRCSKIPSNFPVTQELVGNLLDEGDTLKKAIKEGRLYMVDFKILEDIQLYGWNDENLEKRYMCAPFGLFYVKGTGDITPIAIQFHQEANETNPIWTPNDSELDWTFAKMWLRTADVQWHQ</sequence>
<keyword evidence="2" id="KW-0223">Dioxygenase</keyword>
<dbReference type="Pfam" id="PF00305">
    <property type="entry name" value="Lipoxygenase"/>
    <property type="match status" value="2"/>
</dbReference>
<name>A0A2B4QYE7_STYPI</name>
<dbReference type="InterPro" id="IPR000907">
    <property type="entry name" value="LipOase"/>
</dbReference>
<dbReference type="OrthoDB" id="407298at2759"/>
<gene>
    <name evidence="5" type="ORF">AWC38_SpisGene25096</name>
</gene>
<keyword evidence="1" id="KW-0479">Metal-binding</keyword>
<dbReference type="GO" id="GO:0034440">
    <property type="term" value="P:lipid oxidation"/>
    <property type="evidence" value="ECO:0007669"/>
    <property type="project" value="InterPro"/>
</dbReference>
<evidence type="ECO:0000259" key="4">
    <source>
        <dbReference type="PROSITE" id="PS51393"/>
    </source>
</evidence>
<dbReference type="InterPro" id="IPR020834">
    <property type="entry name" value="LipOase_CS"/>
</dbReference>
<keyword evidence="6" id="KW-1185">Reference proteome</keyword>
<evidence type="ECO:0000256" key="2">
    <source>
        <dbReference type="ARBA" id="ARBA00022964"/>
    </source>
</evidence>
<dbReference type="InterPro" id="IPR036226">
    <property type="entry name" value="LipOase_C_sf"/>
</dbReference>
<dbReference type="STRING" id="50429.A0A2B4QYE7"/>
<protein>
    <submittedName>
        <fullName evidence="5">Allene oxide synthase-lipoxygenase protein</fullName>
    </submittedName>
</protein>
<dbReference type="AlphaFoldDB" id="A0A2B4QYE7"/>
<feature type="domain" description="Lipoxygenase" evidence="4">
    <location>
        <begin position="157"/>
        <end position="296"/>
    </location>
</feature>
<reference evidence="6" key="1">
    <citation type="journal article" date="2017" name="bioRxiv">
        <title>Comparative analysis of the genomes of Stylophora pistillata and Acropora digitifera provides evidence for extensive differences between species of corals.</title>
        <authorList>
            <person name="Voolstra C.R."/>
            <person name="Li Y."/>
            <person name="Liew Y.J."/>
            <person name="Baumgarten S."/>
            <person name="Zoccola D."/>
            <person name="Flot J.-F."/>
            <person name="Tambutte S."/>
            <person name="Allemand D."/>
            <person name="Aranda M."/>
        </authorList>
    </citation>
    <scope>NUCLEOTIDE SEQUENCE [LARGE SCALE GENOMIC DNA]</scope>
</reference>
<evidence type="ECO:0000313" key="5">
    <source>
        <dbReference type="EMBL" id="PFX11274.1"/>
    </source>
</evidence>
<feature type="domain" description="Lipoxygenase" evidence="4">
    <location>
        <begin position="1"/>
        <end position="138"/>
    </location>
</feature>